<evidence type="ECO:0000313" key="2">
    <source>
        <dbReference type="EMBL" id="MFD0795643.1"/>
    </source>
</evidence>
<dbReference type="EMBL" id="JBHTHZ010000014">
    <property type="protein sequence ID" value="MFD0795643.1"/>
    <property type="molecule type" value="Genomic_DNA"/>
</dbReference>
<keyword evidence="3" id="KW-1185">Reference proteome</keyword>
<organism evidence="2 3">
    <name type="scientific">Mucilaginibacter litoreus</name>
    <dbReference type="NCBI Taxonomy" id="1048221"/>
    <lineage>
        <taxon>Bacteria</taxon>
        <taxon>Pseudomonadati</taxon>
        <taxon>Bacteroidota</taxon>
        <taxon>Sphingobacteriia</taxon>
        <taxon>Sphingobacteriales</taxon>
        <taxon>Sphingobacteriaceae</taxon>
        <taxon>Mucilaginibacter</taxon>
    </lineage>
</organism>
<reference evidence="3" key="1">
    <citation type="journal article" date="2019" name="Int. J. Syst. Evol. Microbiol.">
        <title>The Global Catalogue of Microorganisms (GCM) 10K type strain sequencing project: providing services to taxonomists for standard genome sequencing and annotation.</title>
        <authorList>
            <consortium name="The Broad Institute Genomics Platform"/>
            <consortium name="The Broad Institute Genome Sequencing Center for Infectious Disease"/>
            <person name="Wu L."/>
            <person name="Ma J."/>
        </authorList>
    </citation>
    <scope>NUCLEOTIDE SEQUENCE [LARGE SCALE GENOMIC DNA]</scope>
    <source>
        <strain evidence="3">CCUG 61484</strain>
    </source>
</reference>
<keyword evidence="1" id="KW-0732">Signal</keyword>
<comment type="caution">
    <text evidence="2">The sequence shown here is derived from an EMBL/GenBank/DDBJ whole genome shotgun (WGS) entry which is preliminary data.</text>
</comment>
<evidence type="ECO:0000313" key="3">
    <source>
        <dbReference type="Proteomes" id="UP001597010"/>
    </source>
</evidence>
<name>A0ABW3AYL3_9SPHI</name>
<feature type="chain" id="PRO_5045339334" evidence="1">
    <location>
        <begin position="20"/>
        <end position="407"/>
    </location>
</feature>
<protein>
    <submittedName>
        <fullName evidence="2">DUF4374 domain-containing protein</fullName>
    </submittedName>
</protein>
<dbReference type="RefSeq" id="WP_377118241.1">
    <property type="nucleotide sequence ID" value="NZ_JBHTHZ010000014.1"/>
</dbReference>
<evidence type="ECO:0000256" key="1">
    <source>
        <dbReference type="SAM" id="SignalP"/>
    </source>
</evidence>
<gene>
    <name evidence="2" type="ORF">ACFQZX_18620</name>
</gene>
<dbReference type="Pfam" id="PF14298">
    <property type="entry name" value="DUF4374"/>
    <property type="match status" value="1"/>
</dbReference>
<feature type="signal peptide" evidence="1">
    <location>
        <begin position="1"/>
        <end position="19"/>
    </location>
</feature>
<proteinExistence type="predicted"/>
<dbReference type="PROSITE" id="PS51257">
    <property type="entry name" value="PROKAR_LIPOPROTEIN"/>
    <property type="match status" value="1"/>
</dbReference>
<dbReference type="InterPro" id="IPR025401">
    <property type="entry name" value="DUF4374"/>
</dbReference>
<accession>A0ABW3AYL3</accession>
<dbReference type="Proteomes" id="UP001597010">
    <property type="component" value="Unassembled WGS sequence"/>
</dbReference>
<sequence length="407" mass="42803">MNNFRHFFKAGILSALAFAAVSCSNKNDAPQPTEGDKVYALGLGVTTTEATTNYVLATNDLMNGTLSLKGQGLLQVGYRDFLGVNNSFMSIGGLGVNDVNVLTLDASGNLATKSGLTFENPASDIKDVDGKGKTLLATFVPSGPTAGTAEQFTIVDVATNAVTKKVSVPMSAVYNTSDDWFLHTGIVVRGNQAFQTFYPLNATTFATKNTDHAYVAVYSYPDFVYQKTITDDRTGPAGSFGTRSGIFVTESGDIYTVAHNGYGYSKSTKDAGILKIANGTTAFDASYYFNTSTAANGGRIVHAMYIGNNKLFAEISTGAQASQWADDNLKFAIVDLAAKTITAVQNSPTFSGNGGRSFAAMYDDGKAYAAATVNGVCNIYQIDIATAKATKGAVVEASFVGGIGRLK</sequence>